<dbReference type="Pfam" id="PF02518">
    <property type="entry name" value="HATPase_c"/>
    <property type="match status" value="1"/>
</dbReference>
<evidence type="ECO:0000256" key="11">
    <source>
        <dbReference type="ARBA" id="ARBA00022989"/>
    </source>
</evidence>
<keyword evidence="6" id="KW-0808">Transferase</keyword>
<dbReference type="GO" id="GO:0000155">
    <property type="term" value="F:phosphorelay sensor kinase activity"/>
    <property type="evidence" value="ECO:0007669"/>
    <property type="project" value="InterPro"/>
</dbReference>
<dbReference type="EC" id="2.7.13.3" evidence="3"/>
<dbReference type="SUPFAM" id="SSF55874">
    <property type="entry name" value="ATPase domain of HSP90 chaperone/DNA topoisomerase II/histidine kinase"/>
    <property type="match status" value="1"/>
</dbReference>
<dbReference type="InterPro" id="IPR036890">
    <property type="entry name" value="HATPase_C_sf"/>
</dbReference>
<dbReference type="GO" id="GO:0005524">
    <property type="term" value="F:ATP binding"/>
    <property type="evidence" value="ECO:0007669"/>
    <property type="project" value="UniProtKB-KW"/>
</dbReference>
<dbReference type="FunFam" id="1.10.287.130:FF:000001">
    <property type="entry name" value="Two-component sensor histidine kinase"/>
    <property type="match status" value="1"/>
</dbReference>
<keyword evidence="9 17" id="KW-0418">Kinase</keyword>
<dbReference type="Pfam" id="PF00512">
    <property type="entry name" value="HisKA"/>
    <property type="match status" value="1"/>
</dbReference>
<evidence type="ECO:0000256" key="10">
    <source>
        <dbReference type="ARBA" id="ARBA00022840"/>
    </source>
</evidence>
<dbReference type="Pfam" id="PF02743">
    <property type="entry name" value="dCache_1"/>
    <property type="match status" value="1"/>
</dbReference>
<dbReference type="SUPFAM" id="SSF47384">
    <property type="entry name" value="Homodimeric domain of signal transducing histidine kinase"/>
    <property type="match status" value="1"/>
</dbReference>
<proteinExistence type="predicted"/>
<dbReference type="OrthoDB" id="342253at2157"/>
<evidence type="ECO:0000256" key="15">
    <source>
        <dbReference type="SAM" id="Phobius"/>
    </source>
</evidence>
<dbReference type="CDD" id="cd00082">
    <property type="entry name" value="HisKA"/>
    <property type="match status" value="1"/>
</dbReference>
<dbReference type="Gene3D" id="1.10.287.130">
    <property type="match status" value="1"/>
</dbReference>
<dbReference type="InterPro" id="IPR003661">
    <property type="entry name" value="HisK_dim/P_dom"/>
</dbReference>
<name>A0A7D5ED21_9EURY</name>
<evidence type="ECO:0000256" key="4">
    <source>
        <dbReference type="ARBA" id="ARBA00022475"/>
    </source>
</evidence>
<organism evidence="17 18">
    <name type="scientific">Methanolobus zinderi</name>
    <dbReference type="NCBI Taxonomy" id="536044"/>
    <lineage>
        <taxon>Archaea</taxon>
        <taxon>Methanobacteriati</taxon>
        <taxon>Methanobacteriota</taxon>
        <taxon>Stenosarchaea group</taxon>
        <taxon>Methanomicrobia</taxon>
        <taxon>Methanosarcinales</taxon>
        <taxon>Methanosarcinaceae</taxon>
        <taxon>Methanolobus</taxon>
    </lineage>
</organism>
<keyword evidence="5" id="KW-0597">Phosphoprotein</keyword>
<dbReference type="PRINTS" id="PR00344">
    <property type="entry name" value="BCTRLSENSOR"/>
</dbReference>
<feature type="domain" description="Histidine kinase" evidence="16">
    <location>
        <begin position="362"/>
        <end position="579"/>
    </location>
</feature>
<keyword evidence="14" id="KW-0175">Coiled coil</keyword>
<evidence type="ECO:0000313" key="18">
    <source>
        <dbReference type="Proteomes" id="UP000509594"/>
    </source>
</evidence>
<keyword evidence="13 15" id="KW-0472">Membrane</keyword>
<dbReference type="SMART" id="SM00387">
    <property type="entry name" value="HATPase_c"/>
    <property type="match status" value="1"/>
</dbReference>
<protein>
    <recommendedName>
        <fullName evidence="3">histidine kinase</fullName>
        <ecNumber evidence="3">2.7.13.3</ecNumber>
    </recommendedName>
</protein>
<keyword evidence="11 15" id="KW-1133">Transmembrane helix</keyword>
<keyword evidence="18" id="KW-1185">Reference proteome</keyword>
<dbReference type="Gene3D" id="3.30.565.10">
    <property type="entry name" value="Histidine kinase-like ATPase, C-terminal domain"/>
    <property type="match status" value="1"/>
</dbReference>
<reference evidence="17 18" key="1">
    <citation type="submission" date="2020-06" db="EMBL/GenBank/DDBJ databases">
        <title>Methanolobus halotolerans sp. nov., isolated from a saline lake Tus in Siberia.</title>
        <authorList>
            <person name="Shen Y."/>
            <person name="Chen S.-C."/>
            <person name="Lai M.-C."/>
            <person name="Huang H.-H."/>
            <person name="Chiu H.-H."/>
            <person name="Tang S.-L."/>
            <person name="Rogozin D.Y."/>
            <person name="Degermendzhy A.G."/>
        </authorList>
    </citation>
    <scope>NUCLEOTIDE SEQUENCE [LARGE SCALE GENOMIC DNA]</scope>
    <source>
        <strain evidence="17 18">DSM 21339</strain>
    </source>
</reference>
<evidence type="ECO:0000313" key="17">
    <source>
        <dbReference type="EMBL" id="QLC49194.1"/>
    </source>
</evidence>
<evidence type="ECO:0000256" key="14">
    <source>
        <dbReference type="SAM" id="Coils"/>
    </source>
</evidence>
<evidence type="ECO:0000256" key="13">
    <source>
        <dbReference type="ARBA" id="ARBA00023136"/>
    </source>
</evidence>
<dbReference type="CDD" id="cd18773">
    <property type="entry name" value="PDC1_HK_sensor"/>
    <property type="match status" value="1"/>
</dbReference>
<dbReference type="InterPro" id="IPR004358">
    <property type="entry name" value="Sig_transdc_His_kin-like_C"/>
</dbReference>
<keyword evidence="7 15" id="KW-0812">Transmembrane</keyword>
<dbReference type="Proteomes" id="UP000509594">
    <property type="component" value="Chromosome"/>
</dbReference>
<keyword evidence="4" id="KW-1003">Cell membrane</keyword>
<dbReference type="PANTHER" id="PTHR43711">
    <property type="entry name" value="TWO-COMPONENT HISTIDINE KINASE"/>
    <property type="match status" value="1"/>
</dbReference>
<dbReference type="InterPro" id="IPR036097">
    <property type="entry name" value="HisK_dim/P_sf"/>
</dbReference>
<feature type="transmembrane region" description="Helical" evidence="15">
    <location>
        <begin position="7"/>
        <end position="29"/>
    </location>
</feature>
<dbReference type="InterPro" id="IPR050736">
    <property type="entry name" value="Sensor_HK_Regulatory"/>
</dbReference>
<keyword evidence="8" id="KW-0547">Nucleotide-binding</keyword>
<evidence type="ECO:0000256" key="1">
    <source>
        <dbReference type="ARBA" id="ARBA00000085"/>
    </source>
</evidence>
<dbReference type="PANTHER" id="PTHR43711:SF1">
    <property type="entry name" value="HISTIDINE KINASE 1"/>
    <property type="match status" value="1"/>
</dbReference>
<dbReference type="InterPro" id="IPR033479">
    <property type="entry name" value="dCache_1"/>
</dbReference>
<dbReference type="FunFam" id="3.30.565.10:FF:000023">
    <property type="entry name" value="PAS domain-containing sensor histidine kinase"/>
    <property type="match status" value="1"/>
</dbReference>
<feature type="coiled-coil region" evidence="14">
    <location>
        <begin position="321"/>
        <end position="355"/>
    </location>
</feature>
<evidence type="ECO:0000259" key="16">
    <source>
        <dbReference type="PROSITE" id="PS50109"/>
    </source>
</evidence>
<sequence>MLDKKSRWNLIVFAVIVLLLIGSIVFFWMRANVEVRSIVEDQYQNQQLILTQYISSSLEELLNERVLLLEVMARNEQGVPEDLFVSDFETIYKAAEIYHVLEFIDANGTVVSGYPSENVPYGYNLHENNNEWAFEEVRRTGEVYISEPRMTMEGIYGSFVWVPVFEDGEFRGTIFGIVSDENIIRQFDATSNSSNSVYLLNSEGEIIYDQSGTYEKGTDYFDYISGYEVERLDIVQAQISGQEGNGKYPDTGSDQGQDILISYSPVSWYNKNWSLGLTSPGSAVDRLIVSVYVKLFTVAGLSVLFILFLGSQVYFILLNWNRSLEDEVEKKTHELKQSNESLIAANLKLKELDRLKTEFLSMVSHELKTPLTAMKTSSEFLLEEKCDQDTRKQMLALINRNVDRQARMVDDLLDISRIESNRMNFEMENINLGEALDHSLENISKPARDKNIDIKVNMPEPAPKVYADKDKLIQVFVNLLSNAVKFTPVGGEIRVSAKELAAKIEVSVSDNGIGIDPENLEHIFDKFYQIDSTSTRKVGGCGLGLAISKGIVEGMGGSIRVESETDKGSTFIFTLQKADYNLNNDDLNNRE</sequence>
<dbReference type="GeneID" id="55820486"/>
<dbReference type="RefSeq" id="WP_176964257.1">
    <property type="nucleotide sequence ID" value="NZ_CP058215.1"/>
</dbReference>
<dbReference type="CDD" id="cd16922">
    <property type="entry name" value="HATPase_EvgS-ArcB-TorS-like"/>
    <property type="match status" value="1"/>
</dbReference>
<evidence type="ECO:0000256" key="5">
    <source>
        <dbReference type="ARBA" id="ARBA00022553"/>
    </source>
</evidence>
<dbReference type="EMBL" id="CP058215">
    <property type="protein sequence ID" value="QLC49194.1"/>
    <property type="molecule type" value="Genomic_DNA"/>
</dbReference>
<evidence type="ECO:0000256" key="3">
    <source>
        <dbReference type="ARBA" id="ARBA00012438"/>
    </source>
</evidence>
<dbReference type="InterPro" id="IPR005467">
    <property type="entry name" value="His_kinase_dom"/>
</dbReference>
<evidence type="ECO:0000256" key="7">
    <source>
        <dbReference type="ARBA" id="ARBA00022692"/>
    </source>
</evidence>
<dbReference type="PROSITE" id="PS50109">
    <property type="entry name" value="HIS_KIN"/>
    <property type="match status" value="1"/>
</dbReference>
<comment type="catalytic activity">
    <reaction evidence="1">
        <text>ATP + protein L-histidine = ADP + protein N-phospho-L-histidine.</text>
        <dbReference type="EC" id="2.7.13.3"/>
    </reaction>
</comment>
<accession>A0A7D5ED21</accession>
<evidence type="ECO:0000256" key="6">
    <source>
        <dbReference type="ARBA" id="ARBA00022679"/>
    </source>
</evidence>
<evidence type="ECO:0000256" key="2">
    <source>
        <dbReference type="ARBA" id="ARBA00004651"/>
    </source>
</evidence>
<dbReference type="KEGG" id="mzi:HWN40_02385"/>
<comment type="subcellular location">
    <subcellularLocation>
        <location evidence="2">Cell membrane</location>
        <topology evidence="2">Multi-pass membrane protein</topology>
    </subcellularLocation>
</comment>
<gene>
    <name evidence="17" type="ORF">HWN40_02385</name>
</gene>
<dbReference type="AlphaFoldDB" id="A0A7D5ED21"/>
<feature type="transmembrane region" description="Helical" evidence="15">
    <location>
        <begin position="295"/>
        <end position="317"/>
    </location>
</feature>
<evidence type="ECO:0000256" key="8">
    <source>
        <dbReference type="ARBA" id="ARBA00022741"/>
    </source>
</evidence>
<keyword evidence="10" id="KW-0067">ATP-binding</keyword>
<dbReference type="InterPro" id="IPR003594">
    <property type="entry name" value="HATPase_dom"/>
</dbReference>
<evidence type="ECO:0000256" key="12">
    <source>
        <dbReference type="ARBA" id="ARBA00023012"/>
    </source>
</evidence>
<keyword evidence="12" id="KW-0902">Two-component regulatory system</keyword>
<dbReference type="GO" id="GO:0005886">
    <property type="term" value="C:plasma membrane"/>
    <property type="evidence" value="ECO:0007669"/>
    <property type="project" value="UniProtKB-SubCell"/>
</dbReference>
<evidence type="ECO:0000256" key="9">
    <source>
        <dbReference type="ARBA" id="ARBA00022777"/>
    </source>
</evidence>
<dbReference type="SMART" id="SM00388">
    <property type="entry name" value="HisKA"/>
    <property type="match status" value="1"/>
</dbReference>